<keyword evidence="4" id="KW-0067">ATP-binding</keyword>
<comment type="caution">
    <text evidence="7">The sequence shown here is derived from an EMBL/GenBank/DDBJ whole genome shotgun (WGS) entry which is preliminary data.</text>
</comment>
<dbReference type="AlphaFoldDB" id="A0AAV7I3G9"/>
<keyword evidence="8" id="KW-1185">Reference proteome</keyword>
<evidence type="ECO:0000256" key="2">
    <source>
        <dbReference type="ARBA" id="ARBA00022741"/>
    </source>
</evidence>
<dbReference type="GO" id="GO:0004674">
    <property type="term" value="F:protein serine/threonine kinase activity"/>
    <property type="evidence" value="ECO:0007669"/>
    <property type="project" value="TreeGrafter"/>
</dbReference>
<dbReference type="Gene3D" id="1.10.510.10">
    <property type="entry name" value="Transferase(Phosphotransferase) domain 1"/>
    <property type="match status" value="1"/>
</dbReference>
<dbReference type="PANTHER" id="PTHR44329:SF288">
    <property type="entry name" value="MITOGEN-ACTIVATED PROTEIN KINASE KINASE KINASE 20"/>
    <property type="match status" value="1"/>
</dbReference>
<dbReference type="InterPro" id="IPR001245">
    <property type="entry name" value="Ser-Thr/Tyr_kinase_cat_dom"/>
</dbReference>
<sequence>MSDLIDELINSIDTSSDYDSSSSLSSLLSYSSNEYNYCYNNRLRKKTSRRRTYIIGTSIRVRNKQSQSDAYRTAFQAFLDRRRNPADPGFINNTSEKGHTNNTSILWKKNYENTAKNIDESEFSSDLVTICEIPYASPSEIFEIGWVAGTEDRNIEVLYAEWHNIKVSLRRHLNGECKNAIKADIKILSEIRHPNIVLLMGTTHTVNHNIAAVCEPIDCTLHHYLHEQFQQISIQEIVKNIEQLAAALKYVHMRGYVHSAINSHFVFLTSNRVIKLGGWELAVDINKITVDARKYEDCLRAEIFRWQAPELFNRQKPTTATDVYGLALLVWEMATMTEPWADLNKEELEHQYLQLKRGIMTRNNHFPPQLQNLLESGLQLDVNKRTLDMMKMSRYLQRLEMQYENQKPLYVDQSLVNTNTINDFSYLSESSIITSNTSPNILRSISISSYNPQQVIVNLKTPNLQKISVNQLKSPEIEQKNSEQKTPAVIPQKIPIVHQRTPLIQQKTPLTKQKTPLTKQNIPLTKNNTPLTHQKTPVIKEKNLTSVQQKTPVHKNFSVQQTTPMSKKKVESRKLFENNENRNDNVQDESFNSSSTQSIDCNDNSEVVFTGEFQRSPVLPRKPTYKVNIDNSIPKETIEEPRLDRARLKQVLANRRNSFFTTNISQINNNPFQRYQATKAQIINQGASKDYEPYKPASHKTSIEPKINSSTEHSILSKVTPRKTPRSPYSYVPPPIRNAVIQPQVLNNNSQSFFESSLWSKERSLCASRTQFYDSLEENKNSSPSSNKTFTVKNSPEIIMSNKNGNRKLIVNKGGTDVTLTTRPRCGSLQVLKDTLDRVTDLVKSSTHINNSSSQSLTSPENFKDFEKYDEAHDALHSPESVFEELYKLNDNVDEEIRPIERSVSAGTFTMEIEKFYSNSDEDLKCQKNQQVAESSEQRPSPTLVEVQTALQCGIPIRTCHEYVGFTRHEKKIESGRLKINDSNSDNLKEKNFKSGNDDKDNFELFGDHLQKNNEYMSYSEITLSRRRSLPPALCQLRNNGSNTRTESPLAKEINKKIDIADGAVEDFYIDDEFTENILAPNMLLSYRNSTTDNGISGENFQIDQTEII</sequence>
<name>A0AAV7I3G9_COTGL</name>
<dbReference type="SUPFAM" id="SSF56112">
    <property type="entry name" value="Protein kinase-like (PK-like)"/>
    <property type="match status" value="1"/>
</dbReference>
<dbReference type="InterPro" id="IPR000719">
    <property type="entry name" value="Prot_kinase_dom"/>
</dbReference>
<evidence type="ECO:0000313" key="7">
    <source>
        <dbReference type="EMBL" id="KAH0545844.1"/>
    </source>
</evidence>
<proteinExistence type="predicted"/>
<dbReference type="PANTHER" id="PTHR44329">
    <property type="entry name" value="SERINE/THREONINE-PROTEIN KINASE TNNI3K-RELATED"/>
    <property type="match status" value="1"/>
</dbReference>
<feature type="compositionally biased region" description="Polar residues" evidence="5">
    <location>
        <begin position="588"/>
        <end position="599"/>
    </location>
</feature>
<evidence type="ECO:0000313" key="8">
    <source>
        <dbReference type="Proteomes" id="UP000826195"/>
    </source>
</evidence>
<feature type="domain" description="Protein kinase" evidence="6">
    <location>
        <begin position="127"/>
        <end position="396"/>
    </location>
</feature>
<feature type="region of interest" description="Disordered" evidence="5">
    <location>
        <begin position="548"/>
        <end position="599"/>
    </location>
</feature>
<dbReference type="Gene3D" id="3.30.200.20">
    <property type="entry name" value="Phosphorylase Kinase, domain 1"/>
    <property type="match status" value="1"/>
</dbReference>
<dbReference type="InterPro" id="IPR011009">
    <property type="entry name" value="Kinase-like_dom_sf"/>
</dbReference>
<evidence type="ECO:0000256" key="4">
    <source>
        <dbReference type="ARBA" id="ARBA00022840"/>
    </source>
</evidence>
<keyword evidence="3" id="KW-0418">Kinase</keyword>
<evidence type="ECO:0000256" key="3">
    <source>
        <dbReference type="ARBA" id="ARBA00022777"/>
    </source>
</evidence>
<evidence type="ECO:0000256" key="5">
    <source>
        <dbReference type="SAM" id="MobiDB-lite"/>
    </source>
</evidence>
<dbReference type="EMBL" id="JAHXZJ010002237">
    <property type="protein sequence ID" value="KAH0545844.1"/>
    <property type="molecule type" value="Genomic_DNA"/>
</dbReference>
<accession>A0AAV7I3G9</accession>
<protein>
    <recommendedName>
        <fullName evidence="6">Protein kinase domain-containing protein</fullName>
    </recommendedName>
</protein>
<dbReference type="Pfam" id="PF07714">
    <property type="entry name" value="PK_Tyr_Ser-Thr"/>
    <property type="match status" value="1"/>
</dbReference>
<reference evidence="7 8" key="1">
    <citation type="journal article" date="2021" name="J. Hered.">
        <title>A chromosome-level genome assembly of the parasitoid wasp, Cotesia glomerata (Hymenoptera: Braconidae).</title>
        <authorList>
            <person name="Pinto B.J."/>
            <person name="Weis J.J."/>
            <person name="Gamble T."/>
            <person name="Ode P.J."/>
            <person name="Paul R."/>
            <person name="Zaspel J.M."/>
        </authorList>
    </citation>
    <scope>NUCLEOTIDE SEQUENCE [LARGE SCALE GENOMIC DNA]</scope>
    <source>
        <strain evidence="7">CgM1</strain>
    </source>
</reference>
<gene>
    <name evidence="7" type="ORF">KQX54_003514</name>
</gene>
<organism evidence="7 8">
    <name type="scientific">Cotesia glomerata</name>
    <name type="common">Lepidopteran parasitic wasp</name>
    <name type="synonym">Apanteles glomeratus</name>
    <dbReference type="NCBI Taxonomy" id="32391"/>
    <lineage>
        <taxon>Eukaryota</taxon>
        <taxon>Metazoa</taxon>
        <taxon>Ecdysozoa</taxon>
        <taxon>Arthropoda</taxon>
        <taxon>Hexapoda</taxon>
        <taxon>Insecta</taxon>
        <taxon>Pterygota</taxon>
        <taxon>Neoptera</taxon>
        <taxon>Endopterygota</taxon>
        <taxon>Hymenoptera</taxon>
        <taxon>Apocrita</taxon>
        <taxon>Ichneumonoidea</taxon>
        <taxon>Braconidae</taxon>
        <taxon>Microgastrinae</taxon>
        <taxon>Cotesia</taxon>
    </lineage>
</organism>
<evidence type="ECO:0000259" key="6">
    <source>
        <dbReference type="PROSITE" id="PS50011"/>
    </source>
</evidence>
<feature type="compositionally biased region" description="Basic and acidic residues" evidence="5">
    <location>
        <begin position="568"/>
        <end position="585"/>
    </location>
</feature>
<keyword evidence="1" id="KW-0808">Transferase</keyword>
<evidence type="ECO:0000256" key="1">
    <source>
        <dbReference type="ARBA" id="ARBA00022679"/>
    </source>
</evidence>
<dbReference type="PROSITE" id="PS50011">
    <property type="entry name" value="PROTEIN_KINASE_DOM"/>
    <property type="match status" value="1"/>
</dbReference>
<dbReference type="GO" id="GO:0005524">
    <property type="term" value="F:ATP binding"/>
    <property type="evidence" value="ECO:0007669"/>
    <property type="project" value="UniProtKB-KW"/>
</dbReference>
<dbReference type="Proteomes" id="UP000826195">
    <property type="component" value="Unassembled WGS sequence"/>
</dbReference>
<keyword evidence="2" id="KW-0547">Nucleotide-binding</keyword>
<dbReference type="InterPro" id="IPR051681">
    <property type="entry name" value="Ser/Thr_Kinases-Pseudokinases"/>
</dbReference>
<feature type="compositionally biased region" description="Polar residues" evidence="5">
    <location>
        <begin position="548"/>
        <end position="565"/>
    </location>
</feature>